<evidence type="ECO:0000256" key="1">
    <source>
        <dbReference type="RuleBase" id="RU003682"/>
    </source>
</evidence>
<comment type="caution">
    <text evidence="3">The sequence shown here is derived from an EMBL/GenBank/DDBJ whole genome shotgun (WGS) entry which is preliminary data.</text>
</comment>
<keyword evidence="1" id="KW-0560">Oxidoreductase</keyword>
<accession>A0ABS6V0S8</accession>
<feature type="domain" description="Fe2OG dioxygenase" evidence="2">
    <location>
        <begin position="126"/>
        <end position="235"/>
    </location>
</feature>
<sequence length="269" mass="29485">MLLIDDDDVELADTVARVRRDLAGDGCSVVTDFVPPELREALRAEGAAAAPRAYYDVETVNVYNTAPDPTLPPDHPAHRTVERGNAFVARDALPAGAIIERLYTDPRFQRFVADCFGLPEVFPLADPLSGLVLNVVTPGRSHPWHFDTNEFTVSMLTQEPEGGGAFEFCPNIRSARAENVDDVRAALDGRYPAQRLALRPGDLQLFAGRYSLHRVTPVTGATARHSAIFAYSERPGVVGTVARTRQLFGRITPAHRAAEARVRVDQLMD</sequence>
<evidence type="ECO:0000259" key="2">
    <source>
        <dbReference type="PROSITE" id="PS51471"/>
    </source>
</evidence>
<keyword evidence="1" id="KW-0479">Metal-binding</keyword>
<gene>
    <name evidence="3" type="ORF">I4I81_26130</name>
</gene>
<organism evidence="3 4">
    <name type="scientific">Pseudonocardia abyssalis</name>
    <dbReference type="NCBI Taxonomy" id="2792008"/>
    <lineage>
        <taxon>Bacteria</taxon>
        <taxon>Bacillati</taxon>
        <taxon>Actinomycetota</taxon>
        <taxon>Actinomycetes</taxon>
        <taxon>Pseudonocardiales</taxon>
        <taxon>Pseudonocardiaceae</taxon>
        <taxon>Pseudonocardia</taxon>
    </lineage>
</organism>
<dbReference type="PROSITE" id="PS51471">
    <property type="entry name" value="FE2OG_OXY"/>
    <property type="match status" value="1"/>
</dbReference>
<dbReference type="InterPro" id="IPR056470">
    <property type="entry name" value="BesD/HalB-like"/>
</dbReference>
<evidence type="ECO:0000313" key="3">
    <source>
        <dbReference type="EMBL" id="MBW0137713.1"/>
    </source>
</evidence>
<protein>
    <submittedName>
        <fullName evidence="3">ArpA protein</fullName>
    </submittedName>
</protein>
<dbReference type="Pfam" id="PF23169">
    <property type="entry name" value="HalD"/>
    <property type="match status" value="1"/>
</dbReference>
<dbReference type="InterPro" id="IPR005123">
    <property type="entry name" value="Oxoglu/Fe-dep_dioxygenase_dom"/>
</dbReference>
<comment type="similarity">
    <text evidence="1">Belongs to the iron/ascorbate-dependent oxidoreductase family.</text>
</comment>
<dbReference type="Proteomes" id="UP000694287">
    <property type="component" value="Unassembled WGS sequence"/>
</dbReference>
<reference evidence="3 4" key="1">
    <citation type="submission" date="2020-11" db="EMBL/GenBank/DDBJ databases">
        <title>Pseudonocardia abyssalis sp. nov. and Pseudonocardia oceani sp. nov., description and phylogenomic analysis of two novel actinomycetes isolated from the deep Southern Ocean.</title>
        <authorList>
            <person name="Parra J."/>
        </authorList>
    </citation>
    <scope>NUCLEOTIDE SEQUENCE [LARGE SCALE GENOMIC DNA]</scope>
    <source>
        <strain evidence="3 4">KRD-168</strain>
    </source>
</reference>
<keyword evidence="4" id="KW-1185">Reference proteome</keyword>
<proteinExistence type="inferred from homology"/>
<keyword evidence="1" id="KW-0408">Iron</keyword>
<dbReference type="EMBL" id="JADQDK010000001">
    <property type="protein sequence ID" value="MBW0137713.1"/>
    <property type="molecule type" value="Genomic_DNA"/>
</dbReference>
<name>A0ABS6V0S8_9PSEU</name>
<evidence type="ECO:0000313" key="4">
    <source>
        <dbReference type="Proteomes" id="UP000694287"/>
    </source>
</evidence>
<dbReference type="RefSeq" id="WP_218601498.1">
    <property type="nucleotide sequence ID" value="NZ_JADQDJ010000023.1"/>
</dbReference>